<dbReference type="GO" id="GO:0034605">
    <property type="term" value="P:cellular response to heat"/>
    <property type="evidence" value="ECO:0007669"/>
    <property type="project" value="TreeGrafter"/>
</dbReference>
<name>A0A645H7C7_9ZZZZ</name>
<dbReference type="SMART" id="SM01086">
    <property type="entry name" value="ClpB_D2-small"/>
    <property type="match status" value="1"/>
</dbReference>
<dbReference type="AlphaFoldDB" id="A0A645H7C7"/>
<accession>A0A645H7C7</accession>
<organism evidence="4">
    <name type="scientific">bioreactor metagenome</name>
    <dbReference type="NCBI Taxonomy" id="1076179"/>
    <lineage>
        <taxon>unclassified sequences</taxon>
        <taxon>metagenomes</taxon>
        <taxon>ecological metagenomes</taxon>
    </lineage>
</organism>
<dbReference type="Pfam" id="PF10431">
    <property type="entry name" value="ClpB_D2-small"/>
    <property type="match status" value="1"/>
</dbReference>
<evidence type="ECO:0000259" key="3">
    <source>
        <dbReference type="SMART" id="SM01086"/>
    </source>
</evidence>
<dbReference type="PANTHER" id="PTHR11638:SF18">
    <property type="entry name" value="HEAT SHOCK PROTEIN 104"/>
    <property type="match status" value="1"/>
</dbReference>
<dbReference type="GO" id="GO:0016887">
    <property type="term" value="F:ATP hydrolysis activity"/>
    <property type="evidence" value="ECO:0007669"/>
    <property type="project" value="InterPro"/>
</dbReference>
<dbReference type="InterPro" id="IPR050130">
    <property type="entry name" value="ClpA_ClpB"/>
</dbReference>
<proteinExistence type="predicted"/>
<dbReference type="FunFam" id="1.10.8.60:FF:000017">
    <property type="entry name" value="ATP-dependent chaperone ClpB"/>
    <property type="match status" value="1"/>
</dbReference>
<dbReference type="PANTHER" id="PTHR11638">
    <property type="entry name" value="ATP-DEPENDENT CLP PROTEASE"/>
    <property type="match status" value="1"/>
</dbReference>
<sequence length="177" mass="20306">MDDGRLTDSKGRTVDFKNTILIMTSNVGAKTIKKQKTLGFGSPNEEDKEKDEYEKMKENIMVELKKQFRPEFLNRIDDIIVFHSLNKEDISKIVKLMCKTLVERLEEMTIKLEMDEEAINLIAKSGFDLEYGARPLKRSIQKELENELSELILQGTIKSGDVVEATVKEGKMAFEVK</sequence>
<dbReference type="GO" id="GO:0005737">
    <property type="term" value="C:cytoplasm"/>
    <property type="evidence" value="ECO:0007669"/>
    <property type="project" value="TreeGrafter"/>
</dbReference>
<keyword evidence="1" id="KW-0547">Nucleotide-binding</keyword>
<feature type="domain" description="Clp ATPase C-terminal" evidence="3">
    <location>
        <begin position="85"/>
        <end position="174"/>
    </location>
</feature>
<dbReference type="Gene3D" id="3.40.50.300">
    <property type="entry name" value="P-loop containing nucleotide triphosphate hydrolases"/>
    <property type="match status" value="1"/>
</dbReference>
<dbReference type="InterPro" id="IPR027417">
    <property type="entry name" value="P-loop_NTPase"/>
</dbReference>
<dbReference type="Pfam" id="PF07724">
    <property type="entry name" value="AAA_2"/>
    <property type="match status" value="1"/>
</dbReference>
<dbReference type="InterPro" id="IPR003959">
    <property type="entry name" value="ATPase_AAA_core"/>
</dbReference>
<dbReference type="GO" id="GO:0005524">
    <property type="term" value="F:ATP binding"/>
    <property type="evidence" value="ECO:0007669"/>
    <property type="project" value="UniProtKB-KW"/>
</dbReference>
<dbReference type="EMBL" id="VSSQ01086817">
    <property type="protein sequence ID" value="MPN33999.1"/>
    <property type="molecule type" value="Genomic_DNA"/>
</dbReference>
<dbReference type="InterPro" id="IPR019489">
    <property type="entry name" value="Clp_ATPase_C"/>
</dbReference>
<protein>
    <submittedName>
        <fullName evidence="4">Negative regulator of genetic competence ClpC/MecB</fullName>
    </submittedName>
</protein>
<evidence type="ECO:0000313" key="4">
    <source>
        <dbReference type="EMBL" id="MPN33999.1"/>
    </source>
</evidence>
<dbReference type="SUPFAM" id="SSF52540">
    <property type="entry name" value="P-loop containing nucleoside triphosphate hydrolases"/>
    <property type="match status" value="1"/>
</dbReference>
<dbReference type="Gene3D" id="1.10.8.60">
    <property type="match status" value="1"/>
</dbReference>
<reference evidence="4" key="1">
    <citation type="submission" date="2019-08" db="EMBL/GenBank/DDBJ databases">
        <authorList>
            <person name="Kucharzyk K."/>
            <person name="Murdoch R.W."/>
            <person name="Higgins S."/>
            <person name="Loffler F."/>
        </authorList>
    </citation>
    <scope>NUCLEOTIDE SEQUENCE</scope>
</reference>
<keyword evidence="2" id="KW-0067">ATP-binding</keyword>
<evidence type="ECO:0000256" key="2">
    <source>
        <dbReference type="ARBA" id="ARBA00022840"/>
    </source>
</evidence>
<evidence type="ECO:0000256" key="1">
    <source>
        <dbReference type="ARBA" id="ARBA00022741"/>
    </source>
</evidence>
<gene>
    <name evidence="4" type="primary">clpC_45</name>
    <name evidence="4" type="ORF">SDC9_181491</name>
</gene>
<comment type="caution">
    <text evidence="4">The sequence shown here is derived from an EMBL/GenBank/DDBJ whole genome shotgun (WGS) entry which is preliminary data.</text>
</comment>